<sequence>MLDLSERVIVDQSKLGYKEACESKVTLSRQAQFERRNALFEEVGIQKWFEDNSIPYDTQPKMKCSGKDYLTASNVSQNQLEQVYNWTFSKGRVGESVPLRHVTRHAVKILIGETSAANSSTIKIPDAWLANRQVQINEASPFRMLRKTLLLYLEYANEEHIKYREGLDEAPTPLFDLSGDRKTGAESILDLSLYDSENVHSSGALSIECAMLKLFGYPGTLKTISEMDVERHIGPILSGIFNIPGCAGLSSTILKYPTILSCFDSYPRPDHACQISAERLPGIKFCRPLVLAGEARRPQSRVPQVEDTPSGSASNSRVKFPRPASQLAWAFQPTLELFIMDLVTKYRNPGGKTWKKEWDPLANAAIPSHMVVFGIVYDTDGIIFYFYSPTYKVSDGKYTSERYCFEHCSLPLLGVTSWRRRGLTICHFLR</sequence>
<dbReference type="GeneID" id="38781317"/>
<feature type="compositionally biased region" description="Polar residues" evidence="1">
    <location>
        <begin position="307"/>
        <end position="317"/>
    </location>
</feature>
<dbReference type="RefSeq" id="XP_027615313.1">
    <property type="nucleotide sequence ID" value="XM_027759512.1"/>
</dbReference>
<dbReference type="EMBL" id="BFAD01000006">
    <property type="protein sequence ID" value="GBE84400.1"/>
    <property type="molecule type" value="Genomic_DNA"/>
</dbReference>
<evidence type="ECO:0000313" key="2">
    <source>
        <dbReference type="EMBL" id="GBE84400.1"/>
    </source>
</evidence>
<reference evidence="2 3" key="1">
    <citation type="journal article" date="2018" name="Sci. Rep.">
        <title>Genome sequence of the cauliflower mushroom Sparassis crispa (Hanabiratake) and its association with beneficial usage.</title>
        <authorList>
            <person name="Kiyama R."/>
            <person name="Furutani Y."/>
            <person name="Kawaguchi K."/>
            <person name="Nakanishi T."/>
        </authorList>
    </citation>
    <scope>NUCLEOTIDE SEQUENCE [LARGE SCALE GENOMIC DNA]</scope>
</reference>
<dbReference type="InParanoid" id="A0A401GQG3"/>
<gene>
    <name evidence="2" type="ORF">SCP_0603790</name>
</gene>
<dbReference type="Proteomes" id="UP000287166">
    <property type="component" value="Unassembled WGS sequence"/>
</dbReference>
<organism evidence="2 3">
    <name type="scientific">Sparassis crispa</name>
    <dbReference type="NCBI Taxonomy" id="139825"/>
    <lineage>
        <taxon>Eukaryota</taxon>
        <taxon>Fungi</taxon>
        <taxon>Dikarya</taxon>
        <taxon>Basidiomycota</taxon>
        <taxon>Agaricomycotina</taxon>
        <taxon>Agaricomycetes</taxon>
        <taxon>Polyporales</taxon>
        <taxon>Sparassidaceae</taxon>
        <taxon>Sparassis</taxon>
    </lineage>
</organism>
<dbReference type="OrthoDB" id="3052275at2759"/>
<feature type="region of interest" description="Disordered" evidence="1">
    <location>
        <begin position="297"/>
        <end position="318"/>
    </location>
</feature>
<accession>A0A401GQG3</accession>
<keyword evidence="3" id="KW-1185">Reference proteome</keyword>
<comment type="caution">
    <text evidence="2">The sequence shown here is derived from an EMBL/GenBank/DDBJ whole genome shotgun (WGS) entry which is preliminary data.</text>
</comment>
<name>A0A401GQG3_9APHY</name>
<evidence type="ECO:0000256" key="1">
    <source>
        <dbReference type="SAM" id="MobiDB-lite"/>
    </source>
</evidence>
<evidence type="ECO:0000313" key="3">
    <source>
        <dbReference type="Proteomes" id="UP000287166"/>
    </source>
</evidence>
<dbReference type="AlphaFoldDB" id="A0A401GQG3"/>
<proteinExistence type="predicted"/>
<protein>
    <submittedName>
        <fullName evidence="2">Uncharacterized protein</fullName>
    </submittedName>
</protein>